<evidence type="ECO:0000259" key="15">
    <source>
        <dbReference type="PROSITE" id="PS51103"/>
    </source>
</evidence>
<dbReference type="InterPro" id="IPR003352">
    <property type="entry name" value="PTS_EIIC"/>
</dbReference>
<protein>
    <submittedName>
        <fullName evidence="16">PTS beta-glucoside transporter subunit EIIBCA</fullName>
    </submittedName>
</protein>
<evidence type="ECO:0000256" key="10">
    <source>
        <dbReference type="ARBA" id="ARBA00023136"/>
    </source>
</evidence>
<evidence type="ECO:0000259" key="14">
    <source>
        <dbReference type="PROSITE" id="PS51098"/>
    </source>
</evidence>
<dbReference type="EMBL" id="SRYR01000009">
    <property type="protein sequence ID" value="TGY41159.1"/>
    <property type="molecule type" value="Genomic_DNA"/>
</dbReference>
<evidence type="ECO:0000256" key="2">
    <source>
        <dbReference type="ARBA" id="ARBA00022448"/>
    </source>
</evidence>
<dbReference type="CDD" id="cd00212">
    <property type="entry name" value="PTS_IIB_glc"/>
    <property type="match status" value="1"/>
</dbReference>
<evidence type="ECO:0000256" key="4">
    <source>
        <dbReference type="ARBA" id="ARBA00022597"/>
    </source>
</evidence>
<dbReference type="RefSeq" id="WP_136007735.1">
    <property type="nucleotide sequence ID" value="NZ_SRYR01000009.1"/>
</dbReference>
<reference evidence="16 17" key="1">
    <citation type="submission" date="2019-04" db="EMBL/GenBank/DDBJ databases">
        <title>Microbes associate with the intestines of laboratory mice.</title>
        <authorList>
            <person name="Navarre W."/>
            <person name="Wong E."/>
            <person name="Huang K."/>
            <person name="Tropini C."/>
            <person name="Ng K."/>
            <person name="Yu B."/>
        </authorList>
    </citation>
    <scope>NUCLEOTIDE SEQUENCE [LARGE SCALE GENOMIC DNA]</scope>
    <source>
        <strain evidence="16 17">NM50_B9-20</strain>
    </source>
</reference>
<feature type="transmembrane region" description="Helical" evidence="12">
    <location>
        <begin position="426"/>
        <end position="448"/>
    </location>
</feature>
<dbReference type="InterPro" id="IPR001996">
    <property type="entry name" value="PTS_IIB_1"/>
</dbReference>
<feature type="transmembrane region" description="Helical" evidence="12">
    <location>
        <begin position="215"/>
        <end position="233"/>
    </location>
</feature>
<feature type="transmembrane region" description="Helical" evidence="12">
    <location>
        <begin position="142"/>
        <end position="163"/>
    </location>
</feature>
<organism evidence="16 17">
    <name type="scientific">Clostridium sartagoforme</name>
    <dbReference type="NCBI Taxonomy" id="84031"/>
    <lineage>
        <taxon>Bacteria</taxon>
        <taxon>Bacillati</taxon>
        <taxon>Bacillota</taxon>
        <taxon>Clostridia</taxon>
        <taxon>Eubacteriales</taxon>
        <taxon>Clostridiaceae</taxon>
        <taxon>Clostridium</taxon>
    </lineage>
</organism>
<dbReference type="InterPro" id="IPR001127">
    <property type="entry name" value="PTS_EIIA_1_perm"/>
</dbReference>
<evidence type="ECO:0000256" key="11">
    <source>
        <dbReference type="PROSITE-ProRule" id="PRU00421"/>
    </source>
</evidence>
<dbReference type="CDD" id="cd00210">
    <property type="entry name" value="PTS_IIA_glc"/>
    <property type="match status" value="1"/>
</dbReference>
<dbReference type="SUPFAM" id="SSF51261">
    <property type="entry name" value="Duplicated hybrid motif"/>
    <property type="match status" value="1"/>
</dbReference>
<feature type="transmembrane region" description="Helical" evidence="12">
    <location>
        <begin position="175"/>
        <end position="195"/>
    </location>
</feature>
<gene>
    <name evidence="16" type="ORF">E5347_13390</name>
</gene>
<keyword evidence="8" id="KW-0418">Kinase</keyword>
<keyword evidence="2" id="KW-0813">Transport</keyword>
<dbReference type="PROSITE" id="PS00371">
    <property type="entry name" value="PTS_EIIA_TYPE_1_HIS"/>
    <property type="match status" value="1"/>
</dbReference>
<keyword evidence="17" id="KW-1185">Reference proteome</keyword>
<name>A0A4S2DGG8_9CLOT</name>
<evidence type="ECO:0000256" key="3">
    <source>
        <dbReference type="ARBA" id="ARBA00022475"/>
    </source>
</evidence>
<dbReference type="PROSITE" id="PS01035">
    <property type="entry name" value="PTS_EIIB_TYPE_1_CYS"/>
    <property type="match status" value="1"/>
</dbReference>
<dbReference type="InterPro" id="IPR036878">
    <property type="entry name" value="Glu_permease_IIB"/>
</dbReference>
<proteinExistence type="predicted"/>
<dbReference type="Pfam" id="PF00358">
    <property type="entry name" value="PTS_EIIA_1"/>
    <property type="match status" value="1"/>
</dbReference>
<keyword evidence="5" id="KW-0808">Transferase</keyword>
<dbReference type="NCBIfam" id="TIGR00830">
    <property type="entry name" value="PTBA"/>
    <property type="match status" value="1"/>
</dbReference>
<keyword evidence="4" id="KW-0762">Sugar transport</keyword>
<dbReference type="OrthoDB" id="92465at2"/>
<dbReference type="PANTHER" id="PTHR30175:SF1">
    <property type="entry name" value="PTS SYSTEM ARBUTIN-, CELLOBIOSE-, AND SALICIN-SPECIFIC EIIBC COMPONENT-RELATED"/>
    <property type="match status" value="1"/>
</dbReference>
<evidence type="ECO:0000259" key="13">
    <source>
        <dbReference type="PROSITE" id="PS51093"/>
    </source>
</evidence>
<evidence type="ECO:0000256" key="8">
    <source>
        <dbReference type="ARBA" id="ARBA00022777"/>
    </source>
</evidence>
<evidence type="ECO:0000256" key="6">
    <source>
        <dbReference type="ARBA" id="ARBA00022683"/>
    </source>
</evidence>
<dbReference type="AlphaFoldDB" id="A0A4S2DGG8"/>
<evidence type="ECO:0000256" key="1">
    <source>
        <dbReference type="ARBA" id="ARBA00004651"/>
    </source>
</evidence>
<dbReference type="PROSITE" id="PS51093">
    <property type="entry name" value="PTS_EIIA_TYPE_1"/>
    <property type="match status" value="1"/>
</dbReference>
<feature type="transmembrane region" description="Helical" evidence="12">
    <location>
        <begin position="385"/>
        <end position="406"/>
    </location>
</feature>
<comment type="subcellular location">
    <subcellularLocation>
        <location evidence="1">Cell membrane</location>
        <topology evidence="1">Multi-pass membrane protein</topology>
    </subcellularLocation>
</comment>
<keyword evidence="6" id="KW-0598">Phosphotransferase system</keyword>
<dbReference type="InterPro" id="IPR050558">
    <property type="entry name" value="PTS_Sugar-Specific_Components"/>
</dbReference>
<keyword evidence="10 12" id="KW-0472">Membrane</keyword>
<dbReference type="PROSITE" id="PS51103">
    <property type="entry name" value="PTS_EIIC_TYPE_1"/>
    <property type="match status" value="1"/>
</dbReference>
<feature type="domain" description="PTS EIIC type-1" evidence="15">
    <location>
        <begin position="104"/>
        <end position="462"/>
    </location>
</feature>
<dbReference type="GO" id="GO:0009401">
    <property type="term" value="P:phosphoenolpyruvate-dependent sugar phosphotransferase system"/>
    <property type="evidence" value="ECO:0007669"/>
    <property type="project" value="UniProtKB-KW"/>
</dbReference>
<dbReference type="PANTHER" id="PTHR30175">
    <property type="entry name" value="PHOSPHOTRANSFERASE SYSTEM TRANSPORT PROTEIN"/>
    <property type="match status" value="1"/>
</dbReference>
<evidence type="ECO:0000256" key="9">
    <source>
        <dbReference type="ARBA" id="ARBA00022989"/>
    </source>
</evidence>
<dbReference type="GO" id="GO:0015771">
    <property type="term" value="P:trehalose transport"/>
    <property type="evidence" value="ECO:0007669"/>
    <property type="project" value="TreeGrafter"/>
</dbReference>
<keyword evidence="7 12" id="KW-0812">Transmembrane</keyword>
<dbReference type="Gene3D" id="2.70.70.10">
    <property type="entry name" value="Glucose Permease (Domain IIA)"/>
    <property type="match status" value="1"/>
</dbReference>
<dbReference type="InterPro" id="IPR011297">
    <property type="entry name" value="PTS_IIABC_b_glu"/>
</dbReference>
<evidence type="ECO:0000256" key="12">
    <source>
        <dbReference type="SAM" id="Phobius"/>
    </source>
</evidence>
<dbReference type="GO" id="GO:0008982">
    <property type="term" value="F:protein-N(PI)-phosphohistidine-sugar phosphotransferase activity"/>
    <property type="evidence" value="ECO:0007669"/>
    <property type="project" value="InterPro"/>
</dbReference>
<feature type="transmembrane region" description="Helical" evidence="12">
    <location>
        <begin position="101"/>
        <end position="130"/>
    </location>
</feature>
<feature type="domain" description="PTS EIIB type-1" evidence="14">
    <location>
        <begin position="4"/>
        <end position="86"/>
    </location>
</feature>
<feature type="domain" description="PTS EIIA type-1" evidence="13">
    <location>
        <begin position="491"/>
        <end position="595"/>
    </location>
</feature>
<evidence type="ECO:0000256" key="7">
    <source>
        <dbReference type="ARBA" id="ARBA00022692"/>
    </source>
</evidence>
<evidence type="ECO:0000256" key="5">
    <source>
        <dbReference type="ARBA" id="ARBA00022679"/>
    </source>
</evidence>
<dbReference type="NCBIfam" id="TIGR01995">
    <property type="entry name" value="PTS-II-ABC-beta"/>
    <property type="match status" value="1"/>
</dbReference>
<dbReference type="InterPro" id="IPR013013">
    <property type="entry name" value="PTS_EIIC_1"/>
</dbReference>
<dbReference type="GO" id="GO:0090589">
    <property type="term" value="F:protein-phosphocysteine-trehalose phosphotransferase system transporter activity"/>
    <property type="evidence" value="ECO:0007669"/>
    <property type="project" value="TreeGrafter"/>
</dbReference>
<evidence type="ECO:0000313" key="17">
    <source>
        <dbReference type="Proteomes" id="UP000306888"/>
    </source>
</evidence>
<keyword evidence="3" id="KW-1003">Cell membrane</keyword>
<dbReference type="Gene3D" id="3.30.1360.60">
    <property type="entry name" value="Glucose permease domain IIB"/>
    <property type="match status" value="1"/>
</dbReference>
<keyword evidence="9 12" id="KW-1133">Transmembrane helix</keyword>
<dbReference type="GO" id="GO:0005886">
    <property type="term" value="C:plasma membrane"/>
    <property type="evidence" value="ECO:0007669"/>
    <property type="project" value="UniProtKB-SubCell"/>
</dbReference>
<feature type="active site" description="Phosphocysteine intermediate; for EIIB activity" evidence="11">
    <location>
        <position position="26"/>
    </location>
</feature>
<dbReference type="Proteomes" id="UP000306888">
    <property type="component" value="Unassembled WGS sequence"/>
</dbReference>
<accession>A0A4S2DGG8</accession>
<dbReference type="FunFam" id="2.70.70.10:FF:000001">
    <property type="entry name" value="PTS system glucose-specific IIA component"/>
    <property type="match status" value="1"/>
</dbReference>
<feature type="transmembrane region" description="Helical" evidence="12">
    <location>
        <begin position="245"/>
        <end position="265"/>
    </location>
</feature>
<dbReference type="GO" id="GO:0016301">
    <property type="term" value="F:kinase activity"/>
    <property type="evidence" value="ECO:0007669"/>
    <property type="project" value="UniProtKB-KW"/>
</dbReference>
<evidence type="ECO:0000313" key="16">
    <source>
        <dbReference type="EMBL" id="TGY41159.1"/>
    </source>
</evidence>
<dbReference type="Pfam" id="PF02378">
    <property type="entry name" value="PTS_EIIC"/>
    <property type="match status" value="1"/>
</dbReference>
<dbReference type="InterPro" id="IPR018113">
    <property type="entry name" value="PTrfase_EIIB_Cys"/>
</dbReference>
<dbReference type="InterPro" id="IPR011055">
    <property type="entry name" value="Dup_hybrid_motif"/>
</dbReference>
<dbReference type="FunFam" id="3.30.1360.60:FF:000001">
    <property type="entry name" value="PTS system glucose-specific IIBC component PtsG"/>
    <property type="match status" value="1"/>
</dbReference>
<dbReference type="Pfam" id="PF00367">
    <property type="entry name" value="PTS_EIIB"/>
    <property type="match status" value="1"/>
</dbReference>
<dbReference type="SUPFAM" id="SSF55604">
    <property type="entry name" value="Glucose permease domain IIB"/>
    <property type="match status" value="1"/>
</dbReference>
<dbReference type="PROSITE" id="PS51098">
    <property type="entry name" value="PTS_EIIB_TYPE_1"/>
    <property type="match status" value="1"/>
</dbReference>
<comment type="caution">
    <text evidence="16">The sequence shown here is derived from an EMBL/GenBank/DDBJ whole genome shotgun (WGS) entry which is preliminary data.</text>
</comment>
<sequence>MTNKELASQILEYVGGEENITFLTHCVTRLRFNLKDDSKADIKVLSSLEGVITAQNKSGQLQVVIGAKVNKVFEELEKIVKISNSNEGAQEKKKKKNPINAFLETIAGIFTPILPALIGCGMLKTVAVLLKQYGLIDSMSGVAQVLDMGGDIIFYFMPFFLAVSAAKKFNTSLNMALCLAGAYMYPTILDAAKAVPAGQTATIDFLGLPILLVKYSNTVFPIIMSVYVLSIIYKRIDKVIPEMVRTIFTPMIVLLIMIPLQLIALGPIGSYLGVGIANGIEWLFTTGGIFAAFLLGALRPVLVMFGLHYSIMPIQVQQLAELGNTVLYPSAVFSNLAQAGAALGVFLISKNKKAKSVAGSSGLSGLLGITEPAMYGVNLKYKKPFYAAIIAAGVSSALFFMFKGTAIALGMPGIFALGNLQSNNGLSLLICVAISILLAAGLTMIMGIDEDVEDVEDAKKVSARDSVTSAKENCILSPLKGEVKALSEVNDTVFAQGVMGKGIAIEPTEGKLYAPFNGKVDAIFNTKHAIGLTSDNGVEVLIHIGIDTVNLEGKYFTSHVKQGDTIKANDLLVEFDIEAIKKEDYEVTTPVIVTNHDLYKELNITDKKTIEKNELLIELK</sequence>